<dbReference type="Pfam" id="PF24758">
    <property type="entry name" value="LRR_At5g56370"/>
    <property type="match status" value="1"/>
</dbReference>
<dbReference type="Proteomes" id="UP000238479">
    <property type="component" value="Chromosome 6"/>
</dbReference>
<dbReference type="InterPro" id="IPR036047">
    <property type="entry name" value="F-box-like_dom_sf"/>
</dbReference>
<dbReference type="InterPro" id="IPR001810">
    <property type="entry name" value="F-box_dom"/>
</dbReference>
<dbReference type="SUPFAM" id="SSF81383">
    <property type="entry name" value="F-box domain"/>
    <property type="match status" value="1"/>
</dbReference>
<gene>
    <name evidence="2" type="ORF">RchiOBHm_Chr6g0248651</name>
</gene>
<dbReference type="InterPro" id="IPR055411">
    <property type="entry name" value="LRR_FXL15/At3g58940/PEG3-like"/>
</dbReference>
<dbReference type="CDD" id="cd22160">
    <property type="entry name" value="F-box_AtFBL13-like"/>
    <property type="match status" value="1"/>
</dbReference>
<dbReference type="AlphaFoldDB" id="A0A2P6PK31"/>
<dbReference type="EMBL" id="PDCK01000044">
    <property type="protein sequence ID" value="PRQ22287.1"/>
    <property type="molecule type" value="Genomic_DNA"/>
</dbReference>
<dbReference type="PANTHER" id="PTHR31639">
    <property type="entry name" value="F-BOX PROTEIN-LIKE"/>
    <property type="match status" value="1"/>
</dbReference>
<dbReference type="OMA" id="ALNICAP"/>
<dbReference type="STRING" id="74649.A0A2P6PK31"/>
<dbReference type="Gene3D" id="3.80.10.10">
    <property type="entry name" value="Ribonuclease Inhibitor"/>
    <property type="match status" value="1"/>
</dbReference>
<name>A0A2P6PK31_ROSCH</name>
<dbReference type="Pfam" id="PF00646">
    <property type="entry name" value="F-box"/>
    <property type="match status" value="1"/>
</dbReference>
<comment type="caution">
    <text evidence="2">The sequence shown here is derived from an EMBL/GenBank/DDBJ whole genome shotgun (WGS) entry which is preliminary data.</text>
</comment>
<dbReference type="PANTHER" id="PTHR31639:SF93">
    <property type="entry name" value="F-BOX_FBD_LRR PROTEIN"/>
    <property type="match status" value="1"/>
</dbReference>
<reference evidence="2 3" key="1">
    <citation type="journal article" date="2018" name="Nat. Genet.">
        <title>The Rosa genome provides new insights in the design of modern roses.</title>
        <authorList>
            <person name="Bendahmane M."/>
        </authorList>
    </citation>
    <scope>NUCLEOTIDE SEQUENCE [LARGE SCALE GENOMIC DNA]</scope>
    <source>
        <strain evidence="3">cv. Old Blush</strain>
    </source>
</reference>
<dbReference type="OrthoDB" id="1163429at2759"/>
<keyword evidence="3" id="KW-1185">Reference proteome</keyword>
<feature type="domain" description="F-box" evidence="1">
    <location>
        <begin position="3"/>
        <end position="51"/>
    </location>
</feature>
<dbReference type="SUPFAM" id="SSF52047">
    <property type="entry name" value="RNI-like"/>
    <property type="match status" value="1"/>
</dbReference>
<evidence type="ECO:0000313" key="2">
    <source>
        <dbReference type="EMBL" id="PRQ22287.1"/>
    </source>
</evidence>
<accession>A0A2P6PK31</accession>
<dbReference type="InterPro" id="IPR032675">
    <property type="entry name" value="LRR_dom_sf"/>
</dbReference>
<dbReference type="PROSITE" id="PS50181">
    <property type="entry name" value="FBOX"/>
    <property type="match status" value="1"/>
</dbReference>
<evidence type="ECO:0000259" key="1">
    <source>
        <dbReference type="PROSITE" id="PS50181"/>
    </source>
</evidence>
<dbReference type="InterPro" id="IPR053781">
    <property type="entry name" value="F-box_AtFBL13-like"/>
</dbReference>
<evidence type="ECO:0000313" key="3">
    <source>
        <dbReference type="Proteomes" id="UP000238479"/>
    </source>
</evidence>
<dbReference type="SMART" id="SM00256">
    <property type="entry name" value="FBOX"/>
    <property type="match status" value="1"/>
</dbReference>
<protein>
    <submittedName>
        <fullName evidence="2">Putative F-box domain, FBD domain, leucine-rich repeat domain, L domain-containing protein</fullName>
    </submittedName>
</protein>
<sequence>MELDRISSLPDDVTEKILAGLPLKEAVRTSILSRKWRHKSDMLQDLVFNNTCVSTKSHPTFSFVNIVDHVLLLHKGPIRKFKLSFTGKLATGDIDRWIFHLSRNPVIKEMILYNFEGDFYNIPSCLFSFQDIIRLDLFNCLLNNPSSTFKGFGSLKSLDLWYVTLSQDVFDNLIGCSPLLEILKLQICEGFTNLKIDAPKLRFICIEGDFEDFNLVGSSNLVDASFDLQVIVDQRGNCNSFGNLLKFFDHQLPQIQRFTIKRNFLKYLSIGALPEKLPKPCQYLNFVSLDMNFDNPDEISTVLCFLRSSPALQELKILVDPEKDHAAVGEVESYLYDNYNCAYTQLRLVEITKISGVKAQLDFIESLLLSSPVLERMTVQPASVDGFLKLVKDLLLFKRDSKRAEIMVLDP</sequence>
<organism evidence="2 3">
    <name type="scientific">Rosa chinensis</name>
    <name type="common">China rose</name>
    <dbReference type="NCBI Taxonomy" id="74649"/>
    <lineage>
        <taxon>Eukaryota</taxon>
        <taxon>Viridiplantae</taxon>
        <taxon>Streptophyta</taxon>
        <taxon>Embryophyta</taxon>
        <taxon>Tracheophyta</taxon>
        <taxon>Spermatophyta</taxon>
        <taxon>Magnoliopsida</taxon>
        <taxon>eudicotyledons</taxon>
        <taxon>Gunneridae</taxon>
        <taxon>Pentapetalae</taxon>
        <taxon>rosids</taxon>
        <taxon>fabids</taxon>
        <taxon>Rosales</taxon>
        <taxon>Rosaceae</taxon>
        <taxon>Rosoideae</taxon>
        <taxon>Rosoideae incertae sedis</taxon>
        <taxon>Rosa</taxon>
    </lineage>
</organism>
<dbReference type="Gramene" id="PRQ22287">
    <property type="protein sequence ID" value="PRQ22287"/>
    <property type="gene ID" value="RchiOBHm_Chr6g0248651"/>
</dbReference>
<proteinExistence type="predicted"/>